<dbReference type="InterPro" id="IPR041588">
    <property type="entry name" value="Integrase_H2C2"/>
</dbReference>
<evidence type="ECO:0000313" key="3">
    <source>
        <dbReference type="Proteomes" id="UP000257109"/>
    </source>
</evidence>
<organism evidence="2 3">
    <name type="scientific">Mucuna pruriens</name>
    <name type="common">Velvet bean</name>
    <name type="synonym">Dolichos pruriens</name>
    <dbReference type="NCBI Taxonomy" id="157652"/>
    <lineage>
        <taxon>Eukaryota</taxon>
        <taxon>Viridiplantae</taxon>
        <taxon>Streptophyta</taxon>
        <taxon>Embryophyta</taxon>
        <taxon>Tracheophyta</taxon>
        <taxon>Spermatophyta</taxon>
        <taxon>Magnoliopsida</taxon>
        <taxon>eudicotyledons</taxon>
        <taxon>Gunneridae</taxon>
        <taxon>Pentapetalae</taxon>
        <taxon>rosids</taxon>
        <taxon>fabids</taxon>
        <taxon>Fabales</taxon>
        <taxon>Fabaceae</taxon>
        <taxon>Papilionoideae</taxon>
        <taxon>50 kb inversion clade</taxon>
        <taxon>NPAAA clade</taxon>
        <taxon>indigoferoid/millettioid clade</taxon>
        <taxon>Phaseoleae</taxon>
        <taxon>Mucuna</taxon>
    </lineage>
</organism>
<dbReference type="Proteomes" id="UP000257109">
    <property type="component" value="Unassembled WGS sequence"/>
</dbReference>
<dbReference type="PANTHER" id="PTHR48475:SF2">
    <property type="entry name" value="RIBONUCLEASE H"/>
    <property type="match status" value="1"/>
</dbReference>
<reference evidence="2" key="1">
    <citation type="submission" date="2018-05" db="EMBL/GenBank/DDBJ databases">
        <title>Draft genome of Mucuna pruriens seed.</title>
        <authorList>
            <person name="Nnadi N.E."/>
            <person name="Vos R."/>
            <person name="Hasami M.H."/>
            <person name="Devisetty U.K."/>
            <person name="Aguiy J.C."/>
        </authorList>
    </citation>
    <scope>NUCLEOTIDE SEQUENCE [LARGE SCALE GENOMIC DNA]</scope>
    <source>
        <strain evidence="2">JCA_2017</strain>
    </source>
</reference>
<dbReference type="OrthoDB" id="1430228at2759"/>
<dbReference type="AlphaFoldDB" id="A0A371HML3"/>
<evidence type="ECO:0000259" key="1">
    <source>
        <dbReference type="Pfam" id="PF17921"/>
    </source>
</evidence>
<keyword evidence="3" id="KW-1185">Reference proteome</keyword>
<feature type="non-terminal residue" evidence="2">
    <location>
        <position position="1"/>
    </location>
</feature>
<proteinExistence type="predicted"/>
<accession>A0A371HML3</accession>
<name>A0A371HML3_MUCPR</name>
<evidence type="ECO:0000313" key="2">
    <source>
        <dbReference type="EMBL" id="RDY04043.1"/>
    </source>
</evidence>
<feature type="domain" description="Integrase zinc-binding" evidence="1">
    <location>
        <begin position="85"/>
        <end position="137"/>
    </location>
</feature>
<protein>
    <recommendedName>
        <fullName evidence="1">Integrase zinc-binding domain-containing protein</fullName>
    </recommendedName>
</protein>
<gene>
    <name evidence="2" type="ORF">CR513_12310</name>
</gene>
<dbReference type="Gene3D" id="1.10.340.70">
    <property type="match status" value="1"/>
</dbReference>
<sequence>MKLAASFEKFTLLHALREQNEKVNLLSKLASTQKGGNNRSDTILEDIEAAKRLKWEVSKYTLVGENLYRRGCYFLLLKCLEIEEAEYVMQEVHEGVCGSHIGGRTLASKISRANYYLPTLKSDCSQYVKTCNTCQRYVDIHKARPEPLHLVMSPWPFHN</sequence>
<dbReference type="EMBL" id="QJKJ01002159">
    <property type="protein sequence ID" value="RDY04043.1"/>
    <property type="molecule type" value="Genomic_DNA"/>
</dbReference>
<dbReference type="PANTHER" id="PTHR48475">
    <property type="entry name" value="RIBONUCLEASE H"/>
    <property type="match status" value="1"/>
</dbReference>
<dbReference type="Pfam" id="PF17921">
    <property type="entry name" value="Integrase_H2C2"/>
    <property type="match status" value="1"/>
</dbReference>
<comment type="caution">
    <text evidence="2">The sequence shown here is derived from an EMBL/GenBank/DDBJ whole genome shotgun (WGS) entry which is preliminary data.</text>
</comment>